<dbReference type="AlphaFoldDB" id="A6L0B1"/>
<protein>
    <recommendedName>
        <fullName evidence="3">Lipoprotein</fullName>
    </recommendedName>
</protein>
<dbReference type="HOGENOM" id="CLU_084988_0_0_10"/>
<evidence type="ECO:0000313" key="1">
    <source>
        <dbReference type="EMBL" id="ABR39125.1"/>
    </source>
</evidence>
<dbReference type="GeneID" id="65934721"/>
<gene>
    <name evidence="1" type="ordered locus">BVU_1438</name>
</gene>
<dbReference type="RefSeq" id="WP_011965178.1">
    <property type="nucleotide sequence ID" value="NC_009614.1"/>
</dbReference>
<dbReference type="eggNOG" id="ENOG502ZEW2">
    <property type="taxonomic scope" value="Bacteria"/>
</dbReference>
<evidence type="ECO:0008006" key="3">
    <source>
        <dbReference type="Google" id="ProtNLM"/>
    </source>
</evidence>
<organism evidence="1 2">
    <name type="scientific">Phocaeicola vulgatus (strain ATCC 8482 / DSM 1447 / JCM 5826 / CCUG 4940 / NBRC 14291 / NCTC 11154)</name>
    <name type="common">Bacteroides vulgatus</name>
    <dbReference type="NCBI Taxonomy" id="435590"/>
    <lineage>
        <taxon>Bacteria</taxon>
        <taxon>Pseudomonadati</taxon>
        <taxon>Bacteroidota</taxon>
        <taxon>Bacteroidia</taxon>
        <taxon>Bacteroidales</taxon>
        <taxon>Bacteroidaceae</taxon>
        <taxon>Phocaeicola</taxon>
    </lineage>
</organism>
<name>A6L0B1_PHOV8</name>
<dbReference type="Proteomes" id="UP000002861">
    <property type="component" value="Chromosome"/>
</dbReference>
<dbReference type="KEGG" id="bvu:BVU_1438"/>
<evidence type="ECO:0000313" key="2">
    <source>
        <dbReference type="Proteomes" id="UP000002861"/>
    </source>
</evidence>
<proteinExistence type="predicted"/>
<reference evidence="1 2" key="1">
    <citation type="journal article" date="2007" name="PLoS Biol.">
        <title>Evolution of symbiotic bacteria in the distal human intestine.</title>
        <authorList>
            <person name="Xu J."/>
            <person name="Mahowald M.A."/>
            <person name="Ley R.E."/>
            <person name="Lozupone C.A."/>
            <person name="Hamady M."/>
            <person name="Martens E.C."/>
            <person name="Henrissat B."/>
            <person name="Coutinho P.M."/>
            <person name="Minx P."/>
            <person name="Latreille P."/>
            <person name="Cordum H."/>
            <person name="Van Brunt A."/>
            <person name="Kim K."/>
            <person name="Fulton R.S."/>
            <person name="Fulton L.A."/>
            <person name="Clifton S.W."/>
            <person name="Wilson R.K."/>
            <person name="Knight R.D."/>
            <person name="Gordon J.I."/>
        </authorList>
    </citation>
    <scope>NUCLEOTIDE SEQUENCE [LARGE SCALE GENOMIC DNA]</scope>
    <source>
        <strain evidence="2">ATCC 8482 / DSM 1447 / JCM 5826 / CCUG 4940 / NBRC 14291 / NCTC 11154</strain>
    </source>
</reference>
<dbReference type="PROSITE" id="PS51257">
    <property type="entry name" value="PROKAR_LIPOPROTEIN"/>
    <property type="match status" value="1"/>
</dbReference>
<dbReference type="PaxDb" id="435590-BVU_1438"/>
<accession>A6L0B1</accession>
<sequence length="277" mass="31176">MRIVNYIFIVIILSLLGMTSCNDDKREVLPFHLDKKSYEVMLMGWNDIPITNGSGRLSVTTDDKEIVSVSCTTLGIDGATAMLRITGLEKGNVNLIVKDDVTNETERISVKVTDSYLVYMVGESKHPSLPNGTIMYLINNEAQDCYFFTYNNIEHEVHSDFITKGSYSFSVVKNSDPNLSYETFPYLTLTYKTDENDILTDADVPAKEHKFNLIGSSSLTYSVIDKFLGVDWDELAKTQNLRSVGNVTFMKMQEDGTNYLLHGEITLFPQIPEGVLK</sequence>
<dbReference type="EMBL" id="CP000139">
    <property type="protein sequence ID" value="ABR39125.1"/>
    <property type="molecule type" value="Genomic_DNA"/>
</dbReference>